<dbReference type="OrthoDB" id="10260712at2759"/>
<dbReference type="GO" id="GO:0043248">
    <property type="term" value="P:proteasome assembly"/>
    <property type="evidence" value="ECO:0007669"/>
    <property type="project" value="TreeGrafter"/>
</dbReference>
<dbReference type="InterPro" id="IPR038389">
    <property type="entry name" value="PSMG2_sf"/>
</dbReference>
<comment type="subunit">
    <text evidence="4">Forms a heterodimer with PSMG1.</text>
</comment>
<evidence type="ECO:0000256" key="4">
    <source>
        <dbReference type="PIRNR" id="PIRNR010044"/>
    </source>
</evidence>
<reference evidence="5 6" key="1">
    <citation type="submission" date="2021-01" db="EMBL/GenBank/DDBJ databases">
        <title>Adiantum capillus-veneris genome.</title>
        <authorList>
            <person name="Fang Y."/>
            <person name="Liao Q."/>
        </authorList>
    </citation>
    <scope>NUCLEOTIDE SEQUENCE [LARGE SCALE GENOMIC DNA]</scope>
    <source>
        <strain evidence="5">H3</strain>
        <tissue evidence="5">Leaf</tissue>
    </source>
</reference>
<dbReference type="PANTHER" id="PTHR12970:SF1">
    <property type="entry name" value="PROTEASOME ASSEMBLY CHAPERONE 2"/>
    <property type="match status" value="1"/>
</dbReference>
<dbReference type="Pfam" id="PF09754">
    <property type="entry name" value="PAC2"/>
    <property type="match status" value="1"/>
</dbReference>
<keyword evidence="2 4" id="KW-0143">Chaperone</keyword>
<sequence>MEFYAVEQRSMKAEPMTLLTPALSIGNVGQLAVDLLIASLQTHKVGYLDDPCILPCIGNDPYHAVDKGELAVALEVYEEQDDDLRIVQQRAPVIKGSMLKFSRSFSNWANSNNTGEVVILSGVDSGKRPMRDIGSSPIRYISTANPDGTDPRCEALGWKKLEDYLPSSDAWRKLDAQSLQEEDEALKDTDLQMSDEMYYPSLPFASLFSCCKARGLKAVCILLFCSEGDNIQDAFFLGDALQIFRSLNTIGSRPQTWNVPYSWRSVYGPPPDPTMY</sequence>
<dbReference type="SUPFAM" id="SSF159659">
    <property type="entry name" value="Cgl1923-like"/>
    <property type="match status" value="1"/>
</dbReference>
<dbReference type="GO" id="GO:0005634">
    <property type="term" value="C:nucleus"/>
    <property type="evidence" value="ECO:0007669"/>
    <property type="project" value="TreeGrafter"/>
</dbReference>
<evidence type="ECO:0000313" key="5">
    <source>
        <dbReference type="EMBL" id="KAI5079537.1"/>
    </source>
</evidence>
<evidence type="ECO:0000313" key="6">
    <source>
        <dbReference type="Proteomes" id="UP000886520"/>
    </source>
</evidence>
<comment type="function">
    <text evidence="4">Chaperone protein which promotes assembly of the 20S proteasome as part of a heterodimer with PSMG1.</text>
</comment>
<name>A0A9D4ZMV0_ADICA</name>
<dbReference type="InterPro" id="IPR019151">
    <property type="entry name" value="Proteasome_assmbl_chaperone_2"/>
</dbReference>
<protein>
    <recommendedName>
        <fullName evidence="1 4">Proteasome assembly chaperone 2</fullName>
    </recommendedName>
</protein>
<evidence type="ECO:0000256" key="2">
    <source>
        <dbReference type="ARBA" id="ARBA00023186"/>
    </source>
</evidence>
<evidence type="ECO:0000256" key="3">
    <source>
        <dbReference type="ARBA" id="ARBA00025745"/>
    </source>
</evidence>
<comment type="caution">
    <text evidence="5">The sequence shown here is derived from an EMBL/GenBank/DDBJ whole genome shotgun (WGS) entry which is preliminary data.</text>
</comment>
<dbReference type="PANTHER" id="PTHR12970">
    <property type="entry name" value="PROTEASOME ASSEMBLY CHAPERONE 2"/>
    <property type="match status" value="1"/>
</dbReference>
<accession>A0A9D4ZMV0</accession>
<keyword evidence="6" id="KW-1185">Reference proteome</keyword>
<dbReference type="InterPro" id="IPR016562">
    <property type="entry name" value="Proteasome_assmbl_chp_2_euk"/>
</dbReference>
<dbReference type="PIRSF" id="PIRSF010044">
    <property type="entry name" value="UCP010044"/>
    <property type="match status" value="1"/>
</dbReference>
<dbReference type="EMBL" id="JABFUD020000005">
    <property type="protein sequence ID" value="KAI5079537.1"/>
    <property type="molecule type" value="Genomic_DNA"/>
</dbReference>
<organism evidence="5 6">
    <name type="scientific">Adiantum capillus-veneris</name>
    <name type="common">Maidenhair fern</name>
    <dbReference type="NCBI Taxonomy" id="13818"/>
    <lineage>
        <taxon>Eukaryota</taxon>
        <taxon>Viridiplantae</taxon>
        <taxon>Streptophyta</taxon>
        <taxon>Embryophyta</taxon>
        <taxon>Tracheophyta</taxon>
        <taxon>Polypodiopsida</taxon>
        <taxon>Polypodiidae</taxon>
        <taxon>Polypodiales</taxon>
        <taxon>Pteridineae</taxon>
        <taxon>Pteridaceae</taxon>
        <taxon>Vittarioideae</taxon>
        <taxon>Adiantum</taxon>
    </lineage>
</organism>
<evidence type="ECO:0000256" key="1">
    <source>
        <dbReference type="ARBA" id="ARBA00019186"/>
    </source>
</evidence>
<dbReference type="Gene3D" id="3.40.50.10900">
    <property type="entry name" value="PAC-like subunit"/>
    <property type="match status" value="2"/>
</dbReference>
<comment type="similarity">
    <text evidence="3 4">Belongs to the PSMG2 family.</text>
</comment>
<dbReference type="Proteomes" id="UP000886520">
    <property type="component" value="Chromosome 5"/>
</dbReference>
<dbReference type="GO" id="GO:0005829">
    <property type="term" value="C:cytosol"/>
    <property type="evidence" value="ECO:0007669"/>
    <property type="project" value="TreeGrafter"/>
</dbReference>
<proteinExistence type="inferred from homology"/>
<dbReference type="AlphaFoldDB" id="A0A9D4ZMV0"/>
<gene>
    <name evidence="5" type="ORF">GOP47_0005016</name>
</gene>